<keyword evidence="2" id="KW-1185">Reference proteome</keyword>
<organism evidence="1 2">
    <name type="scientific">Brytella acorum</name>
    <dbReference type="NCBI Taxonomy" id="2959299"/>
    <lineage>
        <taxon>Bacteria</taxon>
        <taxon>Pseudomonadati</taxon>
        <taxon>Pseudomonadota</taxon>
        <taxon>Alphaproteobacteria</taxon>
        <taxon>Acetobacterales</taxon>
        <taxon>Acetobacteraceae</taxon>
        <taxon>Brytella</taxon>
    </lineage>
</organism>
<dbReference type="RefSeq" id="WP_289843972.1">
    <property type="nucleotide sequence ID" value="NZ_CATKSH010000051.1"/>
</dbReference>
<sequence>MSEARKNDDADLAERYRTMMAQNRARSEKHREEQRAKGLVRVSGWIHPSHRDEFKTWLIGKDEPKL</sequence>
<reference evidence="1" key="1">
    <citation type="submission" date="2023-03" db="EMBL/GenBank/DDBJ databases">
        <authorList>
            <person name="Cleenwerck I."/>
        </authorList>
    </citation>
    <scope>NUCLEOTIDE SEQUENCE</scope>
    <source>
        <strain evidence="1">LMG 32879</strain>
    </source>
</reference>
<protein>
    <submittedName>
        <fullName evidence="1">Uncharacterized protein</fullName>
    </submittedName>
</protein>
<evidence type="ECO:0000313" key="2">
    <source>
        <dbReference type="Proteomes" id="UP001176960"/>
    </source>
</evidence>
<evidence type="ECO:0000313" key="1">
    <source>
        <dbReference type="EMBL" id="CAI9122352.1"/>
    </source>
</evidence>
<dbReference type="EMBL" id="CATKSH010000051">
    <property type="protein sequence ID" value="CAI9122352.1"/>
    <property type="molecule type" value="Genomic_DNA"/>
</dbReference>
<comment type="caution">
    <text evidence="1">The sequence shown here is derived from an EMBL/GenBank/DDBJ whole genome shotgun (WGS) entry which is preliminary data.</text>
</comment>
<dbReference type="Proteomes" id="UP001176960">
    <property type="component" value="Unassembled WGS sequence"/>
</dbReference>
<accession>A0AA35UKW4</accession>
<proteinExistence type="predicted"/>
<gene>
    <name evidence="1" type="ORF">LMG32879_003213</name>
</gene>
<name>A0AA35UKW4_9PROT</name>
<dbReference type="AlphaFoldDB" id="A0AA35UKW4"/>